<name>A0A5J4PLF2_9EUKA</name>
<organism evidence="1 2">
    <name type="scientific">Streblomastix strix</name>
    <dbReference type="NCBI Taxonomy" id="222440"/>
    <lineage>
        <taxon>Eukaryota</taxon>
        <taxon>Metamonada</taxon>
        <taxon>Preaxostyla</taxon>
        <taxon>Oxymonadida</taxon>
        <taxon>Streblomastigidae</taxon>
        <taxon>Streblomastix</taxon>
    </lineage>
</organism>
<evidence type="ECO:0000313" key="1">
    <source>
        <dbReference type="EMBL" id="KAA6309359.1"/>
    </source>
</evidence>
<evidence type="ECO:0000313" key="2">
    <source>
        <dbReference type="Proteomes" id="UP000324800"/>
    </source>
</evidence>
<accession>A0A5J4PLF2</accession>
<gene>
    <name evidence="1" type="ORF">EZS28_056528</name>
</gene>
<feature type="non-terminal residue" evidence="1">
    <location>
        <position position="1"/>
    </location>
</feature>
<proteinExistence type="predicted"/>
<dbReference type="Proteomes" id="UP000324800">
    <property type="component" value="Unassembled WGS sequence"/>
</dbReference>
<sequence>QILEGIIGTLLQETDFYATNISNTQVLEVMQLAARASQHLQHTEIPAADRQFLPPLQTMDALASGFLIASAAVLGAQYTYHLTHFGGQSDRSSD</sequence>
<comment type="caution">
    <text evidence="1">The sequence shown here is derived from an EMBL/GenBank/DDBJ whole genome shotgun (WGS) entry which is preliminary data.</text>
</comment>
<reference evidence="1 2" key="1">
    <citation type="submission" date="2019-03" db="EMBL/GenBank/DDBJ databases">
        <title>Single cell metagenomics reveals metabolic interactions within the superorganism composed of flagellate Streblomastix strix and complex community of Bacteroidetes bacteria on its surface.</title>
        <authorList>
            <person name="Treitli S.C."/>
            <person name="Kolisko M."/>
            <person name="Husnik F."/>
            <person name="Keeling P."/>
            <person name="Hampl V."/>
        </authorList>
    </citation>
    <scope>NUCLEOTIDE SEQUENCE [LARGE SCALE GENOMIC DNA]</scope>
    <source>
        <strain evidence="1">ST1C</strain>
    </source>
</reference>
<dbReference type="AlphaFoldDB" id="A0A5J4PLF2"/>
<protein>
    <submittedName>
        <fullName evidence="1">Uncharacterized protein</fullName>
    </submittedName>
</protein>
<dbReference type="EMBL" id="SNRW01050329">
    <property type="protein sequence ID" value="KAA6309359.1"/>
    <property type="molecule type" value="Genomic_DNA"/>
</dbReference>